<dbReference type="NCBIfam" id="TIGR02473">
    <property type="entry name" value="flagell_FliJ"/>
    <property type="match status" value="1"/>
</dbReference>
<dbReference type="AlphaFoldDB" id="A0A1F7X0R2"/>
<dbReference type="InterPro" id="IPR053716">
    <property type="entry name" value="Flag_assembly_chemotaxis_eff"/>
</dbReference>
<feature type="coiled-coil region" evidence="11">
    <location>
        <begin position="74"/>
        <end position="108"/>
    </location>
</feature>
<keyword evidence="8" id="KW-0653">Protein transport</keyword>
<evidence type="ECO:0000256" key="9">
    <source>
        <dbReference type="ARBA" id="ARBA00023136"/>
    </source>
</evidence>
<dbReference type="Pfam" id="PF02050">
    <property type="entry name" value="FliJ"/>
    <property type="match status" value="1"/>
</dbReference>
<keyword evidence="12" id="KW-0282">Flagellum</keyword>
<evidence type="ECO:0000313" key="13">
    <source>
        <dbReference type="Proteomes" id="UP000178735"/>
    </source>
</evidence>
<dbReference type="GO" id="GO:0006935">
    <property type="term" value="P:chemotaxis"/>
    <property type="evidence" value="ECO:0007669"/>
    <property type="project" value="UniProtKB-KW"/>
</dbReference>
<keyword evidence="7" id="KW-1005">Bacterial flagellum biogenesis</keyword>
<keyword evidence="11" id="KW-0175">Coiled coil</keyword>
<organism evidence="12 13">
    <name type="scientific">Candidatus Wallbacteria bacterium GWC2_49_35</name>
    <dbReference type="NCBI Taxonomy" id="1817813"/>
    <lineage>
        <taxon>Bacteria</taxon>
        <taxon>Candidatus Walliibacteriota</taxon>
    </lineage>
</organism>
<keyword evidence="9" id="KW-0472">Membrane</keyword>
<evidence type="ECO:0000256" key="6">
    <source>
        <dbReference type="ARBA" id="ARBA00022500"/>
    </source>
</evidence>
<gene>
    <name evidence="12" type="ORF">A2008_11820</name>
</gene>
<dbReference type="EMBL" id="MGFH01000035">
    <property type="protein sequence ID" value="OGM07895.1"/>
    <property type="molecule type" value="Genomic_DNA"/>
</dbReference>
<evidence type="ECO:0000256" key="7">
    <source>
        <dbReference type="ARBA" id="ARBA00022795"/>
    </source>
</evidence>
<dbReference type="Proteomes" id="UP000178735">
    <property type="component" value="Unassembled WGS sequence"/>
</dbReference>
<comment type="similarity">
    <text evidence="2">Belongs to the FliJ family.</text>
</comment>
<evidence type="ECO:0000256" key="11">
    <source>
        <dbReference type="SAM" id="Coils"/>
    </source>
</evidence>
<dbReference type="STRING" id="1817813.A2008_11820"/>
<keyword evidence="4" id="KW-0813">Transport</keyword>
<dbReference type="GO" id="GO:0005886">
    <property type="term" value="C:plasma membrane"/>
    <property type="evidence" value="ECO:0007669"/>
    <property type="project" value="UniProtKB-SubCell"/>
</dbReference>
<protein>
    <recommendedName>
        <fullName evidence="3">Flagellar FliJ protein</fullName>
    </recommendedName>
</protein>
<proteinExistence type="inferred from homology"/>
<evidence type="ECO:0000256" key="10">
    <source>
        <dbReference type="ARBA" id="ARBA00023225"/>
    </source>
</evidence>
<dbReference type="GO" id="GO:0015031">
    <property type="term" value="P:protein transport"/>
    <property type="evidence" value="ECO:0007669"/>
    <property type="project" value="UniProtKB-KW"/>
</dbReference>
<accession>A0A1F7X0R2</accession>
<comment type="caution">
    <text evidence="12">The sequence shown here is derived from an EMBL/GenBank/DDBJ whole genome shotgun (WGS) entry which is preliminary data.</text>
</comment>
<dbReference type="Gene3D" id="1.10.287.1700">
    <property type="match status" value="1"/>
</dbReference>
<sequence length="146" mass="17107">MKKFIFKLEALLNLRRKREELVIQELAEAQSAEMRIFAKIVDTKKTIAALIEDSKNYKKTSIQIDSLIISRNYIELLKKQLAALEADLEKAKEKVLKVKEKLAEAVRERKIIEKLREAQFAAYRKEYNKQDNLQMDEIANNKPRGE</sequence>
<evidence type="ECO:0000313" key="12">
    <source>
        <dbReference type="EMBL" id="OGM07895.1"/>
    </source>
</evidence>
<comment type="subcellular location">
    <subcellularLocation>
        <location evidence="1">Cell membrane</location>
        <topology evidence="1">Peripheral membrane protein</topology>
        <orientation evidence="1">Cytoplasmic side</orientation>
    </subcellularLocation>
</comment>
<keyword evidence="5" id="KW-1003">Cell membrane</keyword>
<reference evidence="12 13" key="1">
    <citation type="journal article" date="2016" name="Nat. Commun.">
        <title>Thousands of microbial genomes shed light on interconnected biogeochemical processes in an aquifer system.</title>
        <authorList>
            <person name="Anantharaman K."/>
            <person name="Brown C.T."/>
            <person name="Hug L.A."/>
            <person name="Sharon I."/>
            <person name="Castelle C.J."/>
            <person name="Probst A.J."/>
            <person name="Thomas B.C."/>
            <person name="Singh A."/>
            <person name="Wilkins M.J."/>
            <person name="Karaoz U."/>
            <person name="Brodie E.L."/>
            <person name="Williams K.H."/>
            <person name="Hubbard S.S."/>
            <person name="Banfield J.F."/>
        </authorList>
    </citation>
    <scope>NUCLEOTIDE SEQUENCE [LARGE SCALE GENOMIC DNA]</scope>
</reference>
<name>A0A1F7X0R2_9BACT</name>
<dbReference type="GO" id="GO:0044781">
    <property type="term" value="P:bacterial-type flagellum organization"/>
    <property type="evidence" value="ECO:0007669"/>
    <property type="project" value="UniProtKB-KW"/>
</dbReference>
<evidence type="ECO:0000256" key="3">
    <source>
        <dbReference type="ARBA" id="ARBA00020392"/>
    </source>
</evidence>
<evidence type="ECO:0000256" key="4">
    <source>
        <dbReference type="ARBA" id="ARBA00022448"/>
    </source>
</evidence>
<dbReference type="InterPro" id="IPR012823">
    <property type="entry name" value="Flagell_FliJ"/>
</dbReference>
<keyword evidence="12" id="KW-0969">Cilium</keyword>
<dbReference type="GO" id="GO:0071973">
    <property type="term" value="P:bacterial-type flagellum-dependent cell motility"/>
    <property type="evidence" value="ECO:0007669"/>
    <property type="project" value="InterPro"/>
</dbReference>
<keyword evidence="10" id="KW-1006">Bacterial flagellum protein export</keyword>
<dbReference type="GO" id="GO:0009288">
    <property type="term" value="C:bacterial-type flagellum"/>
    <property type="evidence" value="ECO:0007669"/>
    <property type="project" value="InterPro"/>
</dbReference>
<evidence type="ECO:0000256" key="8">
    <source>
        <dbReference type="ARBA" id="ARBA00022927"/>
    </source>
</evidence>
<keyword evidence="6" id="KW-0145">Chemotaxis</keyword>
<evidence type="ECO:0000256" key="2">
    <source>
        <dbReference type="ARBA" id="ARBA00010004"/>
    </source>
</evidence>
<keyword evidence="12" id="KW-0966">Cell projection</keyword>
<evidence type="ECO:0000256" key="1">
    <source>
        <dbReference type="ARBA" id="ARBA00004413"/>
    </source>
</evidence>
<evidence type="ECO:0000256" key="5">
    <source>
        <dbReference type="ARBA" id="ARBA00022475"/>
    </source>
</evidence>